<gene>
    <name evidence="4" type="primary">mshD_3</name>
    <name evidence="4" type="ORF">PFRI_23310</name>
</gene>
<dbReference type="CDD" id="cd04301">
    <property type="entry name" value="NAT_SF"/>
    <property type="match status" value="1"/>
</dbReference>
<dbReference type="Proteomes" id="UP000184514">
    <property type="component" value="Unassembled WGS sequence"/>
</dbReference>
<evidence type="ECO:0000256" key="1">
    <source>
        <dbReference type="ARBA" id="ARBA00022679"/>
    </source>
</evidence>
<evidence type="ECO:0000313" key="5">
    <source>
        <dbReference type="Proteomes" id="UP000184514"/>
    </source>
</evidence>
<dbReference type="PROSITE" id="PS51186">
    <property type="entry name" value="GNAT"/>
    <property type="match status" value="1"/>
</dbReference>
<dbReference type="Gene3D" id="3.40.630.30">
    <property type="match status" value="1"/>
</dbReference>
<sequence>MTPIELEVLHAKASESPWSARSFEQQLAQPGAILATYPHAFALGCVTLDEAELLQIATDPSYQRKGCGRMMLDQFETLARERDCTRLLLEVAAHNAPAIALYTKAGWQLDGVRAKYYRLKNGQRADALLMSKSI</sequence>
<dbReference type="InterPro" id="IPR016181">
    <property type="entry name" value="Acyl_CoA_acyltransferase"/>
</dbReference>
<evidence type="ECO:0000313" key="4">
    <source>
        <dbReference type="EMBL" id="OJI93431.1"/>
    </source>
</evidence>
<dbReference type="STRING" id="696762.PFRI_23310"/>
<dbReference type="PANTHER" id="PTHR43420">
    <property type="entry name" value="ACETYLTRANSFERASE"/>
    <property type="match status" value="1"/>
</dbReference>
<evidence type="ECO:0000259" key="3">
    <source>
        <dbReference type="PROSITE" id="PS51186"/>
    </source>
</evidence>
<reference evidence="4 5" key="1">
    <citation type="submission" date="2016-10" db="EMBL/GenBank/DDBJ databases">
        <title>Genome sequence of Planktotalea frisia SH6-1.</title>
        <authorList>
            <person name="Poehlein A."/>
            <person name="Bakenhus I."/>
            <person name="Voget S."/>
            <person name="Brinkhoff T."/>
            <person name="Simon M."/>
        </authorList>
    </citation>
    <scope>NUCLEOTIDE SEQUENCE [LARGE SCALE GENOMIC DNA]</scope>
    <source>
        <strain evidence="4 5">SH6-1</strain>
    </source>
</reference>
<evidence type="ECO:0000256" key="2">
    <source>
        <dbReference type="ARBA" id="ARBA00023315"/>
    </source>
</evidence>
<keyword evidence="2 4" id="KW-0012">Acyltransferase</keyword>
<dbReference type="RefSeq" id="WP_072630885.1">
    <property type="nucleotide sequence ID" value="NZ_MLCB01000143.1"/>
</dbReference>
<accession>A0A1L9NW35</accession>
<dbReference type="Pfam" id="PF00583">
    <property type="entry name" value="Acetyltransf_1"/>
    <property type="match status" value="1"/>
</dbReference>
<dbReference type="EMBL" id="MLCB01000143">
    <property type="protein sequence ID" value="OJI93431.1"/>
    <property type="molecule type" value="Genomic_DNA"/>
</dbReference>
<feature type="domain" description="N-acetyltransferase" evidence="3">
    <location>
        <begin position="1"/>
        <end position="134"/>
    </location>
</feature>
<proteinExistence type="predicted"/>
<keyword evidence="5" id="KW-1185">Reference proteome</keyword>
<dbReference type="GO" id="GO:0035447">
    <property type="term" value="F:mycothiol synthase activity"/>
    <property type="evidence" value="ECO:0007669"/>
    <property type="project" value="UniProtKB-EC"/>
</dbReference>
<dbReference type="InterPro" id="IPR050680">
    <property type="entry name" value="YpeA/RimI_acetyltransf"/>
</dbReference>
<dbReference type="PANTHER" id="PTHR43420:SF44">
    <property type="entry name" value="ACETYLTRANSFERASE YPEA"/>
    <property type="match status" value="1"/>
</dbReference>
<dbReference type="SUPFAM" id="SSF55729">
    <property type="entry name" value="Acyl-CoA N-acyltransferases (Nat)"/>
    <property type="match status" value="1"/>
</dbReference>
<keyword evidence="1 4" id="KW-0808">Transferase</keyword>
<protein>
    <submittedName>
        <fullName evidence="4">Mycothiol acetyltransferase</fullName>
        <ecNumber evidence="4">2.3.1.189</ecNumber>
    </submittedName>
</protein>
<dbReference type="OrthoDB" id="9804026at2"/>
<organism evidence="4 5">
    <name type="scientific">Planktotalea frisia</name>
    <dbReference type="NCBI Taxonomy" id="696762"/>
    <lineage>
        <taxon>Bacteria</taxon>
        <taxon>Pseudomonadati</taxon>
        <taxon>Pseudomonadota</taxon>
        <taxon>Alphaproteobacteria</taxon>
        <taxon>Rhodobacterales</taxon>
        <taxon>Paracoccaceae</taxon>
        <taxon>Planktotalea</taxon>
    </lineage>
</organism>
<name>A0A1L9NW35_9RHOB</name>
<dbReference type="InterPro" id="IPR000182">
    <property type="entry name" value="GNAT_dom"/>
</dbReference>
<dbReference type="AlphaFoldDB" id="A0A1L9NW35"/>
<dbReference type="EC" id="2.3.1.189" evidence="4"/>
<comment type="caution">
    <text evidence="4">The sequence shown here is derived from an EMBL/GenBank/DDBJ whole genome shotgun (WGS) entry which is preliminary data.</text>
</comment>